<feature type="domain" description="RING-type" evidence="5">
    <location>
        <begin position="64"/>
        <end position="105"/>
    </location>
</feature>
<evidence type="ECO:0000259" key="5">
    <source>
        <dbReference type="PROSITE" id="PS50089"/>
    </source>
</evidence>
<accession>A0A3Q2YY05</accession>
<reference evidence="6" key="1">
    <citation type="submission" date="2025-08" db="UniProtKB">
        <authorList>
            <consortium name="Ensembl"/>
        </authorList>
    </citation>
    <scope>IDENTIFICATION</scope>
</reference>
<keyword evidence="7" id="KW-1185">Reference proteome</keyword>
<keyword evidence="2 4" id="KW-0863">Zinc-finger</keyword>
<dbReference type="Ensembl" id="ENSHCOT00000016768.1">
    <property type="protein sequence ID" value="ENSHCOP00000024000.1"/>
    <property type="gene ID" value="ENSHCOG00000012972.1"/>
</dbReference>
<dbReference type="InterPro" id="IPR013083">
    <property type="entry name" value="Znf_RING/FYVE/PHD"/>
</dbReference>
<dbReference type="Proteomes" id="UP000264820">
    <property type="component" value="Unplaced"/>
</dbReference>
<evidence type="ECO:0000313" key="7">
    <source>
        <dbReference type="Proteomes" id="UP000264820"/>
    </source>
</evidence>
<proteinExistence type="predicted"/>
<name>A0A3Q2YY05_HIPCM</name>
<dbReference type="GeneTree" id="ENSGT00940000159470"/>
<evidence type="ECO:0000256" key="2">
    <source>
        <dbReference type="ARBA" id="ARBA00022771"/>
    </source>
</evidence>
<keyword evidence="3" id="KW-0862">Zinc</keyword>
<protein>
    <recommendedName>
        <fullName evidence="5">RING-type domain-containing protein</fullName>
    </recommendedName>
</protein>
<dbReference type="PANTHER" id="PTHR15727:SF3">
    <property type="entry name" value="RING FINGER PROTEIN 214"/>
    <property type="match status" value="1"/>
</dbReference>
<dbReference type="Pfam" id="PF13639">
    <property type="entry name" value="zf-RING_2"/>
    <property type="match status" value="1"/>
</dbReference>
<dbReference type="Gene3D" id="3.30.40.10">
    <property type="entry name" value="Zinc/RING finger domain, C3HC4 (zinc finger)"/>
    <property type="match status" value="1"/>
</dbReference>
<dbReference type="AlphaFoldDB" id="A0A3Q2YY05"/>
<evidence type="ECO:0000256" key="3">
    <source>
        <dbReference type="ARBA" id="ARBA00022833"/>
    </source>
</evidence>
<dbReference type="GO" id="GO:0008270">
    <property type="term" value="F:zinc ion binding"/>
    <property type="evidence" value="ECO:0007669"/>
    <property type="project" value="UniProtKB-KW"/>
</dbReference>
<evidence type="ECO:0000256" key="1">
    <source>
        <dbReference type="ARBA" id="ARBA00022723"/>
    </source>
</evidence>
<organism evidence="6 7">
    <name type="scientific">Hippocampus comes</name>
    <name type="common">Tiger tail seahorse</name>
    <dbReference type="NCBI Taxonomy" id="109280"/>
    <lineage>
        <taxon>Eukaryota</taxon>
        <taxon>Metazoa</taxon>
        <taxon>Chordata</taxon>
        <taxon>Craniata</taxon>
        <taxon>Vertebrata</taxon>
        <taxon>Euteleostomi</taxon>
        <taxon>Actinopterygii</taxon>
        <taxon>Neopterygii</taxon>
        <taxon>Teleostei</taxon>
        <taxon>Neoteleostei</taxon>
        <taxon>Acanthomorphata</taxon>
        <taxon>Syngnathiaria</taxon>
        <taxon>Syngnathiformes</taxon>
        <taxon>Syngnathoidei</taxon>
        <taxon>Syngnathidae</taxon>
        <taxon>Hippocampus</taxon>
    </lineage>
</organism>
<dbReference type="PANTHER" id="PTHR15727">
    <property type="entry name" value="RING FINGER PROTEIN 214"/>
    <property type="match status" value="1"/>
</dbReference>
<evidence type="ECO:0000313" key="6">
    <source>
        <dbReference type="Ensembl" id="ENSHCOP00000024000.1"/>
    </source>
</evidence>
<keyword evidence="1" id="KW-0479">Metal-binding</keyword>
<sequence>TSMKRIEHCAFKHPNERYNNRSLARGTLAGISVEQVGDQVGLALARGDAQRPPPAEAAEPRKLCLICQKAVDPGSRHPLTCTHTIHRDCICIWIQSSGNNSCPFCPTRGELLLEAQYWSAHTLMPVTWAKCYMKR</sequence>
<dbReference type="PROSITE" id="PS50089">
    <property type="entry name" value="ZF_RING_2"/>
    <property type="match status" value="1"/>
</dbReference>
<evidence type="ECO:0000256" key="4">
    <source>
        <dbReference type="PROSITE-ProRule" id="PRU00175"/>
    </source>
</evidence>
<dbReference type="InterPro" id="IPR001841">
    <property type="entry name" value="Znf_RING"/>
</dbReference>
<dbReference type="SUPFAM" id="SSF57850">
    <property type="entry name" value="RING/U-box"/>
    <property type="match status" value="1"/>
</dbReference>
<dbReference type="GO" id="GO:0004842">
    <property type="term" value="F:ubiquitin-protein transferase activity"/>
    <property type="evidence" value="ECO:0007669"/>
    <property type="project" value="TreeGrafter"/>
</dbReference>
<reference evidence="6" key="2">
    <citation type="submission" date="2025-09" db="UniProtKB">
        <authorList>
            <consortium name="Ensembl"/>
        </authorList>
    </citation>
    <scope>IDENTIFICATION</scope>
</reference>